<protein>
    <submittedName>
        <fullName evidence="2">Uncharacterized protein</fullName>
    </submittedName>
</protein>
<dbReference type="STRING" id="490899.DKAM_0597"/>
<evidence type="ECO:0000313" key="3">
    <source>
        <dbReference type="Proteomes" id="UP000006903"/>
    </source>
</evidence>
<dbReference type="AlphaFoldDB" id="B8D492"/>
<gene>
    <name evidence="2" type="ordered locus">DKAM_0597</name>
</gene>
<keyword evidence="1" id="KW-1133">Transmembrane helix</keyword>
<keyword evidence="1" id="KW-0812">Transmembrane</keyword>
<dbReference type="Proteomes" id="UP000006903">
    <property type="component" value="Chromosome"/>
</dbReference>
<organism evidence="2 3">
    <name type="scientific">Desulfurococcus amylolyticus (strain DSM 18924 / JCM 16383 / VKM B-2413 / 1221n)</name>
    <name type="common">Desulfurococcus kamchatkensis</name>
    <dbReference type="NCBI Taxonomy" id="490899"/>
    <lineage>
        <taxon>Archaea</taxon>
        <taxon>Thermoproteota</taxon>
        <taxon>Thermoprotei</taxon>
        <taxon>Desulfurococcales</taxon>
        <taxon>Desulfurococcaceae</taxon>
        <taxon>Desulfurococcus</taxon>
    </lineage>
</organism>
<dbReference type="RefSeq" id="WP_012608264.1">
    <property type="nucleotide sequence ID" value="NC_011766.1"/>
</dbReference>
<dbReference type="HOGENOM" id="CLU_188833_0_0_2"/>
<keyword evidence="1" id="KW-0472">Membrane</keyword>
<evidence type="ECO:0000313" key="2">
    <source>
        <dbReference type="EMBL" id="ACL10923.1"/>
    </source>
</evidence>
<dbReference type="GeneID" id="7170797"/>
<dbReference type="EMBL" id="CP001140">
    <property type="protein sequence ID" value="ACL10923.1"/>
    <property type="molecule type" value="Genomic_DNA"/>
</dbReference>
<dbReference type="KEGG" id="dka:DKAM_0597"/>
<feature type="transmembrane region" description="Helical" evidence="1">
    <location>
        <begin position="49"/>
        <end position="74"/>
    </location>
</feature>
<name>B8D492_DESA1</name>
<proteinExistence type="predicted"/>
<feature type="transmembrane region" description="Helical" evidence="1">
    <location>
        <begin position="17"/>
        <end position="37"/>
    </location>
</feature>
<reference evidence="2 3" key="1">
    <citation type="journal article" date="2009" name="J. Bacteriol.">
        <title>Complete genome sequence of the anaerobic, protein-degrading hyperthermophilic crenarchaeon Desulfurococcus kamchatkensis.</title>
        <authorList>
            <person name="Ravin N.V."/>
            <person name="Mardanov A.V."/>
            <person name="Beletsky A.V."/>
            <person name="Kublanov I.V."/>
            <person name="Kolganova T.V."/>
            <person name="Lebedinsky A.V."/>
            <person name="Chernyh N.A."/>
            <person name="Bonch-Osmolovskaya E.A."/>
            <person name="Skryabin K.G."/>
        </authorList>
    </citation>
    <scope>NUCLEOTIDE SEQUENCE [LARGE SCALE GENOMIC DNA]</scope>
    <source>
        <strain evidence="3">DSM 18924 / JCM 16383 / VKM B-2413 / 1221n</strain>
    </source>
</reference>
<sequence length="90" mass="9574">MSSGQGKTRAGRMGFQILIALGVSVLLVSLILMIQSIGYMEGAMVGASLLTALIGFSLLSASLYILRLAAYVYATERRGESGEKEETGER</sequence>
<dbReference type="eggNOG" id="arCOG10998">
    <property type="taxonomic scope" value="Archaea"/>
</dbReference>
<accession>B8D492</accession>
<evidence type="ECO:0000256" key="1">
    <source>
        <dbReference type="SAM" id="Phobius"/>
    </source>
</evidence>